<gene>
    <name evidence="1" type="ORF">ZHD862_LOCUS17303</name>
</gene>
<sequence>MGSAVQELGTLNSFYLLNTNIKIQEYNIQDEYSGAQKAALQKIIKHEFAEWACGVDLALGTCLPLDVVGPERTYQLKEEKKYRSILTEYAINDVFVVTKLSYKLNLIQFLSTNDYEDVSDDEDNINLQQEVSINIPSIYEEVVVHEKEISYQQQEDIEPIRPINNEYYESHYDESLYVQHESIELGSDVIELQPDDDMDTQSIPEIMKLHFYHEPSQRYIQQHHDEQSSNQQMTVHIRNEPNQVRNSYHLDPITTLTKKQIRNRKTNRRHRANCYRFKVIRTVYHLFSIIQIKRILKSMNIYSLNVNMIRHKLSIGLKDQAMVDEVEQLLHDRMFTKQHYHRLYK</sequence>
<protein>
    <submittedName>
        <fullName evidence="1">Uncharacterized protein</fullName>
    </submittedName>
</protein>
<accession>A0A814NMU0</accession>
<evidence type="ECO:0000313" key="2">
    <source>
        <dbReference type="Proteomes" id="UP000663864"/>
    </source>
</evidence>
<dbReference type="EMBL" id="CAJNOT010000853">
    <property type="protein sequence ID" value="CAF1095299.1"/>
    <property type="molecule type" value="Genomic_DNA"/>
</dbReference>
<organism evidence="1 2">
    <name type="scientific">Rotaria sordida</name>
    <dbReference type="NCBI Taxonomy" id="392033"/>
    <lineage>
        <taxon>Eukaryota</taxon>
        <taxon>Metazoa</taxon>
        <taxon>Spiralia</taxon>
        <taxon>Gnathifera</taxon>
        <taxon>Rotifera</taxon>
        <taxon>Eurotatoria</taxon>
        <taxon>Bdelloidea</taxon>
        <taxon>Philodinida</taxon>
        <taxon>Philodinidae</taxon>
        <taxon>Rotaria</taxon>
    </lineage>
</organism>
<reference evidence="1" key="1">
    <citation type="submission" date="2021-02" db="EMBL/GenBank/DDBJ databases">
        <authorList>
            <person name="Nowell W R."/>
        </authorList>
    </citation>
    <scope>NUCLEOTIDE SEQUENCE</scope>
</reference>
<comment type="caution">
    <text evidence="1">The sequence shown here is derived from an EMBL/GenBank/DDBJ whole genome shotgun (WGS) entry which is preliminary data.</text>
</comment>
<name>A0A814NMU0_9BILA</name>
<dbReference type="AlphaFoldDB" id="A0A814NMU0"/>
<evidence type="ECO:0000313" key="1">
    <source>
        <dbReference type="EMBL" id="CAF1095299.1"/>
    </source>
</evidence>
<dbReference type="Proteomes" id="UP000663864">
    <property type="component" value="Unassembled WGS sequence"/>
</dbReference>
<proteinExistence type="predicted"/>